<evidence type="ECO:0008006" key="3">
    <source>
        <dbReference type="Google" id="ProtNLM"/>
    </source>
</evidence>
<gene>
    <name evidence="1" type="ORF">X975_04386</name>
</gene>
<name>A0A087UD58_STEMI</name>
<dbReference type="Gene3D" id="1.10.10.60">
    <property type="entry name" value="Homeodomain-like"/>
    <property type="match status" value="1"/>
</dbReference>
<proteinExistence type="predicted"/>
<dbReference type="AlphaFoldDB" id="A0A087UD58"/>
<feature type="non-terminal residue" evidence="1">
    <location>
        <position position="137"/>
    </location>
</feature>
<dbReference type="OrthoDB" id="2668416at2759"/>
<organism evidence="1 2">
    <name type="scientific">Stegodyphus mimosarum</name>
    <name type="common">African social velvet spider</name>
    <dbReference type="NCBI Taxonomy" id="407821"/>
    <lineage>
        <taxon>Eukaryota</taxon>
        <taxon>Metazoa</taxon>
        <taxon>Ecdysozoa</taxon>
        <taxon>Arthropoda</taxon>
        <taxon>Chelicerata</taxon>
        <taxon>Arachnida</taxon>
        <taxon>Araneae</taxon>
        <taxon>Araneomorphae</taxon>
        <taxon>Entelegynae</taxon>
        <taxon>Eresoidea</taxon>
        <taxon>Eresidae</taxon>
        <taxon>Stegodyphus</taxon>
    </lineage>
</organism>
<protein>
    <recommendedName>
        <fullName evidence="3">Transposase Helix-turn-helix domain-containing protein</fullName>
    </recommendedName>
</protein>
<sequence length="137" mass="16356">MSKVKKSEEKKRVMHLRSNIICMYLLYKSVCVPRREWVRSIFQERDIYSAHATLFPSLRQKYPELFFNYTRMTGEQYDHLLHLLQDKLQKQETHFRKSISASERLAICLRFLASGSNYSDLAYTFRVSKSSVSHIIR</sequence>
<dbReference type="Proteomes" id="UP000054359">
    <property type="component" value="Unassembled WGS sequence"/>
</dbReference>
<evidence type="ECO:0000313" key="1">
    <source>
        <dbReference type="EMBL" id="KFM75297.1"/>
    </source>
</evidence>
<dbReference type="EMBL" id="KK119286">
    <property type="protein sequence ID" value="KFM75297.1"/>
    <property type="molecule type" value="Genomic_DNA"/>
</dbReference>
<keyword evidence="2" id="KW-1185">Reference proteome</keyword>
<dbReference type="OMA" id="WTREWIS"/>
<dbReference type="STRING" id="407821.A0A087UD58"/>
<reference evidence="1 2" key="1">
    <citation type="submission" date="2013-11" db="EMBL/GenBank/DDBJ databases">
        <title>Genome sequencing of Stegodyphus mimosarum.</title>
        <authorList>
            <person name="Bechsgaard J."/>
        </authorList>
    </citation>
    <scope>NUCLEOTIDE SEQUENCE [LARGE SCALE GENOMIC DNA]</scope>
</reference>
<accession>A0A087UD58</accession>
<evidence type="ECO:0000313" key="2">
    <source>
        <dbReference type="Proteomes" id="UP000054359"/>
    </source>
</evidence>